<feature type="binding site" evidence="7">
    <location>
        <position position="84"/>
    </location>
    <ligand>
        <name>Zn(2+)</name>
        <dbReference type="ChEBI" id="CHEBI:29105"/>
    </ligand>
</feature>
<dbReference type="GO" id="GO:0046654">
    <property type="term" value="P:tetrahydrofolate biosynthetic process"/>
    <property type="evidence" value="ECO:0007669"/>
    <property type="project" value="UniProtKB-UniRule"/>
</dbReference>
<comment type="catalytic activity">
    <reaction evidence="1 7">
        <text>GTP + H2O = 7,8-dihydroneopterin 3'-triphosphate + formate + H(+)</text>
        <dbReference type="Rhea" id="RHEA:17473"/>
        <dbReference type="ChEBI" id="CHEBI:15377"/>
        <dbReference type="ChEBI" id="CHEBI:15378"/>
        <dbReference type="ChEBI" id="CHEBI:15740"/>
        <dbReference type="ChEBI" id="CHEBI:37565"/>
        <dbReference type="ChEBI" id="CHEBI:58462"/>
        <dbReference type="EC" id="3.5.4.16"/>
    </reaction>
</comment>
<dbReference type="EC" id="3.5.4.16" evidence="7"/>
<dbReference type="PANTHER" id="PTHR11109:SF7">
    <property type="entry name" value="GTP CYCLOHYDROLASE 1"/>
    <property type="match status" value="1"/>
</dbReference>
<dbReference type="GO" id="GO:0006729">
    <property type="term" value="P:tetrahydrobiopterin biosynthetic process"/>
    <property type="evidence" value="ECO:0007669"/>
    <property type="project" value="TreeGrafter"/>
</dbReference>
<name>J4KSJ8_9GAMM</name>
<feature type="domain" description="GTP cyclohydrolase I" evidence="8">
    <location>
        <begin position="12"/>
        <end position="188"/>
    </location>
</feature>
<comment type="pathway">
    <text evidence="2 7">Cofactor biosynthesis; 7,8-dihydroneopterin triphosphate biosynthesis; 7,8-dihydroneopterin triphosphate from GTP: step 1/1.</text>
</comment>
<dbReference type="FunFam" id="1.10.286.10:FF:000001">
    <property type="entry name" value="GTP cyclohydrolase 1"/>
    <property type="match status" value="1"/>
</dbReference>
<evidence type="ECO:0000256" key="3">
    <source>
        <dbReference type="ARBA" id="ARBA00008085"/>
    </source>
</evidence>
<dbReference type="InterPro" id="IPR043134">
    <property type="entry name" value="GTP-CH-I_N"/>
</dbReference>
<dbReference type="GO" id="GO:0006730">
    <property type="term" value="P:one-carbon metabolic process"/>
    <property type="evidence" value="ECO:0007669"/>
    <property type="project" value="UniProtKB-UniRule"/>
</dbReference>
<dbReference type="InterPro" id="IPR001474">
    <property type="entry name" value="GTP_CycHdrlase_I"/>
</dbReference>
<dbReference type="InterPro" id="IPR020602">
    <property type="entry name" value="GTP_CycHdrlase_I_dom"/>
</dbReference>
<reference evidence="9 10" key="1">
    <citation type="journal article" date="2012" name="ISME J.">
        <title>Genomic insights to SAR86, an abundant and uncultivated marine bacterial lineage.</title>
        <authorList>
            <person name="Dupont C.L."/>
            <person name="Rusch D.B."/>
            <person name="Yooseph S."/>
            <person name="Lombardo M.J."/>
            <person name="Richter R.A."/>
            <person name="Valas R."/>
            <person name="Novotny M."/>
            <person name="Yee-Greenbaum J."/>
            <person name="Selengut J.D."/>
            <person name="Haft D.H."/>
            <person name="Halpern A.L."/>
            <person name="Lasken R.S."/>
            <person name="Nealson K."/>
            <person name="Friedman R."/>
            <person name="Venter J.C."/>
        </authorList>
    </citation>
    <scope>NUCLEOTIDE SEQUENCE [LARGE SCALE GENOMIC DNA]</scope>
</reference>
<organism evidence="9 10">
    <name type="scientific">SAR86 cluster bacterium SAR86B</name>
    <dbReference type="NCBI Taxonomy" id="1123867"/>
    <lineage>
        <taxon>Bacteria</taxon>
        <taxon>Pseudomonadati</taxon>
        <taxon>Pseudomonadota</taxon>
        <taxon>Gammaproteobacteria</taxon>
        <taxon>SAR86 cluster</taxon>
    </lineage>
</organism>
<proteinExistence type="inferred from homology"/>
<protein>
    <recommendedName>
        <fullName evidence="7">GTP cyclohydrolase 1</fullName>
        <ecNumber evidence="7">3.5.4.16</ecNumber>
    </recommendedName>
    <alternativeName>
        <fullName evidence="7">GTP cyclohydrolase I</fullName>
        <shortName evidence="7">GTP-CH-I</shortName>
    </alternativeName>
</protein>
<evidence type="ECO:0000256" key="5">
    <source>
        <dbReference type="ARBA" id="ARBA00022563"/>
    </source>
</evidence>
<dbReference type="Gene3D" id="3.30.1130.10">
    <property type="match status" value="1"/>
</dbReference>
<comment type="subunit">
    <text evidence="4">Toroid-shaped homodecamer, composed of two pentamers of five dimers.</text>
</comment>
<dbReference type="HAMAP" id="MF_00223">
    <property type="entry name" value="FolE"/>
    <property type="match status" value="1"/>
</dbReference>
<feature type="binding site" evidence="7">
    <location>
        <position position="152"/>
    </location>
    <ligand>
        <name>Zn(2+)</name>
        <dbReference type="ChEBI" id="CHEBI:29105"/>
    </ligand>
</feature>
<dbReference type="NCBIfam" id="TIGR00063">
    <property type="entry name" value="folE"/>
    <property type="match status" value="1"/>
</dbReference>
<keyword evidence="7" id="KW-0862">Zinc</keyword>
<dbReference type="EMBL" id="JH611185">
    <property type="protein sequence ID" value="EJP72829.1"/>
    <property type="molecule type" value="Genomic_DNA"/>
</dbReference>
<evidence type="ECO:0000256" key="7">
    <source>
        <dbReference type="HAMAP-Rule" id="MF_00223"/>
    </source>
</evidence>
<dbReference type="GO" id="GO:0005737">
    <property type="term" value="C:cytoplasm"/>
    <property type="evidence" value="ECO:0007669"/>
    <property type="project" value="TreeGrafter"/>
</dbReference>
<dbReference type="PANTHER" id="PTHR11109">
    <property type="entry name" value="GTP CYCLOHYDROLASE I"/>
    <property type="match status" value="1"/>
</dbReference>
<dbReference type="UniPathway" id="UPA00848">
    <property type="reaction ID" value="UER00151"/>
</dbReference>
<dbReference type="InterPro" id="IPR043133">
    <property type="entry name" value="GTP-CH-I_C/QueF"/>
</dbReference>
<dbReference type="Pfam" id="PF01227">
    <property type="entry name" value="GTP_cyclohydroI"/>
    <property type="match status" value="1"/>
</dbReference>
<dbReference type="GO" id="GO:0008270">
    <property type="term" value="F:zinc ion binding"/>
    <property type="evidence" value="ECO:0007669"/>
    <property type="project" value="UniProtKB-UniRule"/>
</dbReference>
<dbReference type="HOGENOM" id="CLU_049768_3_1_6"/>
<sequence>MSNKPTKEEAMKAVKTLIEWAGDDPSREGLIETPKRVVKAYNEFFQGYDQDPEEVLNKTFEEVEGYDDAVIVRNIRVESHCEHHMVPILGVAHVGYIPNNRVVGISKLARVVDIYAKRLQTQETMTAQIANILDKVLQPKGVAVVIDAGHQCMSTRGIHKTESSTITSRMLGIFRDKPETRAEFMHLIHSPKKF</sequence>
<dbReference type="GO" id="GO:0005525">
    <property type="term" value="F:GTP binding"/>
    <property type="evidence" value="ECO:0007669"/>
    <property type="project" value="UniProtKB-KW"/>
</dbReference>
<dbReference type="GO" id="GO:0003934">
    <property type="term" value="F:GTP cyclohydrolase I activity"/>
    <property type="evidence" value="ECO:0007669"/>
    <property type="project" value="UniProtKB-UniRule"/>
</dbReference>
<evidence type="ECO:0000256" key="2">
    <source>
        <dbReference type="ARBA" id="ARBA00005080"/>
    </source>
</evidence>
<dbReference type="FunFam" id="3.30.1130.10:FF:000001">
    <property type="entry name" value="GTP cyclohydrolase 1"/>
    <property type="match status" value="1"/>
</dbReference>
<keyword evidence="5 7" id="KW-0554">One-carbon metabolism</keyword>
<keyword evidence="7" id="KW-0547">Nucleotide-binding</keyword>
<keyword evidence="6 7" id="KW-0378">Hydrolase</keyword>
<evidence type="ECO:0000313" key="9">
    <source>
        <dbReference type="EMBL" id="EJP72829.1"/>
    </source>
</evidence>
<comment type="subunit">
    <text evidence="7">Homopolymer.</text>
</comment>
<dbReference type="SUPFAM" id="SSF55620">
    <property type="entry name" value="Tetrahydrobiopterin biosynthesis enzymes-like"/>
    <property type="match status" value="1"/>
</dbReference>
<dbReference type="Gene3D" id="1.10.286.10">
    <property type="match status" value="1"/>
</dbReference>
<evidence type="ECO:0000313" key="10">
    <source>
        <dbReference type="Proteomes" id="UP000010116"/>
    </source>
</evidence>
<dbReference type="Proteomes" id="UP000010116">
    <property type="component" value="Unassembled WGS sequence"/>
</dbReference>
<accession>J4KSJ8</accession>
<evidence type="ECO:0000256" key="4">
    <source>
        <dbReference type="ARBA" id="ARBA00011857"/>
    </source>
</evidence>
<dbReference type="AlphaFoldDB" id="J4KSJ8"/>
<evidence type="ECO:0000256" key="6">
    <source>
        <dbReference type="ARBA" id="ARBA00022801"/>
    </source>
</evidence>
<gene>
    <name evidence="7 9" type="primary">folE</name>
    <name evidence="9" type="ORF">NT02SARS_0842</name>
</gene>
<keyword evidence="7" id="KW-0479">Metal-binding</keyword>
<dbReference type="NCBIfam" id="NF006826">
    <property type="entry name" value="PRK09347.1-3"/>
    <property type="match status" value="1"/>
</dbReference>
<evidence type="ECO:0000259" key="8">
    <source>
        <dbReference type="Pfam" id="PF01227"/>
    </source>
</evidence>
<comment type="similarity">
    <text evidence="3 7">Belongs to the GTP cyclohydrolase I family.</text>
</comment>
<feature type="binding site" evidence="7">
    <location>
        <position position="81"/>
    </location>
    <ligand>
        <name>Zn(2+)</name>
        <dbReference type="ChEBI" id="CHEBI:29105"/>
    </ligand>
</feature>
<evidence type="ECO:0000256" key="1">
    <source>
        <dbReference type="ARBA" id="ARBA00001052"/>
    </source>
</evidence>
<dbReference type="NCBIfam" id="NF006825">
    <property type="entry name" value="PRK09347.1-2"/>
    <property type="match status" value="1"/>
</dbReference>
<keyword evidence="7" id="KW-0342">GTP-binding</keyword>